<keyword evidence="2" id="KW-1133">Transmembrane helix</keyword>
<organism evidence="3 4">
    <name type="scientific">Streptacidiphilus jeojiensis</name>
    <dbReference type="NCBI Taxonomy" id="3229225"/>
    <lineage>
        <taxon>Bacteria</taxon>
        <taxon>Bacillati</taxon>
        <taxon>Actinomycetota</taxon>
        <taxon>Actinomycetes</taxon>
        <taxon>Kitasatosporales</taxon>
        <taxon>Streptomycetaceae</taxon>
        <taxon>Streptacidiphilus</taxon>
    </lineage>
</organism>
<protein>
    <submittedName>
        <fullName evidence="3">Uncharacterized protein</fullName>
    </submittedName>
</protein>
<feature type="region of interest" description="Disordered" evidence="1">
    <location>
        <begin position="152"/>
        <end position="175"/>
    </location>
</feature>
<keyword evidence="2" id="KW-0472">Membrane</keyword>
<evidence type="ECO:0000256" key="2">
    <source>
        <dbReference type="SAM" id="Phobius"/>
    </source>
</evidence>
<evidence type="ECO:0000313" key="4">
    <source>
        <dbReference type="Proteomes" id="UP001592581"/>
    </source>
</evidence>
<dbReference type="EMBL" id="JBEUKS010000001">
    <property type="protein sequence ID" value="MFC1437488.1"/>
    <property type="molecule type" value="Genomic_DNA"/>
</dbReference>
<accession>A0ABV6XHD6</accession>
<keyword evidence="2" id="KW-0812">Transmembrane</keyword>
<proteinExistence type="predicted"/>
<evidence type="ECO:0000256" key="1">
    <source>
        <dbReference type="SAM" id="MobiDB-lite"/>
    </source>
</evidence>
<dbReference type="Proteomes" id="UP001592581">
    <property type="component" value="Unassembled WGS sequence"/>
</dbReference>
<feature type="transmembrane region" description="Helical" evidence="2">
    <location>
        <begin position="44"/>
        <end position="64"/>
    </location>
</feature>
<dbReference type="RefSeq" id="WP_380562860.1">
    <property type="nucleotide sequence ID" value="NZ_JBEUKS010000001.1"/>
</dbReference>
<sequence>MSSQIDDLTAKLDALALEDPPESRIDLARACHDGIRSRRRRRSLGVLAGAAGVGTAAALTAALLPGLSHPAALTDPAAGSAGANPAASAAAGAPATFRSTVPAAFGWLPANAKQVNAGYDGSGANYAASTKSDGGASIYLTFYDVTAPPQAGKAVNPTSGPSSDRSKASAAAGGAGTPTLYEVTAPDVNGHRAYWLTATKGDPTNGGDATLVWQDAGGKWLSVEGSGLGGDPVQATLEHIAGTVRVGTTDLALPVRIKGMPNGTVVQQAALGTSAHGAGALVNLTVDLSVGTQGSINVFVAPQGTALGPWSWGSSACKTANDLRVCVVTTGPIGSLTAQSVLDDTTSLGTNPSGWSPDLLAG</sequence>
<name>A0ABV6XHD6_9ACTN</name>
<gene>
    <name evidence="3" type="ORF">ABUW04_04395</name>
</gene>
<reference evidence="3 4" key="1">
    <citation type="submission" date="2024-06" db="EMBL/GenBank/DDBJ databases">
        <authorList>
            <person name="Lee S.D."/>
        </authorList>
    </citation>
    <scope>NUCLEOTIDE SEQUENCE [LARGE SCALE GENOMIC DNA]</scope>
    <source>
        <strain evidence="3 4">N1-10</strain>
    </source>
</reference>
<evidence type="ECO:0000313" key="3">
    <source>
        <dbReference type="EMBL" id="MFC1437488.1"/>
    </source>
</evidence>
<keyword evidence="4" id="KW-1185">Reference proteome</keyword>
<comment type="caution">
    <text evidence="3">The sequence shown here is derived from an EMBL/GenBank/DDBJ whole genome shotgun (WGS) entry which is preliminary data.</text>
</comment>